<evidence type="ECO:0000256" key="1">
    <source>
        <dbReference type="ARBA" id="ARBA00023002"/>
    </source>
</evidence>
<dbReference type="Gene3D" id="3.40.309.10">
    <property type="entry name" value="Aldehyde Dehydrogenase, Chain A, domain 2"/>
    <property type="match status" value="1"/>
</dbReference>
<dbReference type="PANTHER" id="PTHR11699">
    <property type="entry name" value="ALDEHYDE DEHYDROGENASE-RELATED"/>
    <property type="match status" value="1"/>
</dbReference>
<dbReference type="Gene3D" id="3.40.605.10">
    <property type="entry name" value="Aldehyde Dehydrogenase, Chain A, domain 1"/>
    <property type="match status" value="1"/>
</dbReference>
<name>A0AB39LEU2_9ACTN</name>
<sequence>MAVVDEEQFGPVIPIIAYDDLDAVVERVNASPFGLTASVWSTDLDTAARVAAQLDAGQATINAHANGLRPYLPFSGHKDSGIGVENALEGLAEYTSTTVLIYPKPTN</sequence>
<evidence type="ECO:0000259" key="2">
    <source>
        <dbReference type="Pfam" id="PF00171"/>
    </source>
</evidence>
<dbReference type="InterPro" id="IPR016163">
    <property type="entry name" value="Ald_DH_C"/>
</dbReference>
<dbReference type="SUPFAM" id="SSF53720">
    <property type="entry name" value="ALDH-like"/>
    <property type="match status" value="1"/>
</dbReference>
<proteinExistence type="predicted"/>
<dbReference type="AlphaFoldDB" id="A0AB39LEU2"/>
<evidence type="ECO:0000313" key="3">
    <source>
        <dbReference type="EMBL" id="XDP92124.1"/>
    </source>
</evidence>
<feature type="domain" description="Aldehyde dehydrogenase" evidence="2">
    <location>
        <begin position="1"/>
        <end position="98"/>
    </location>
</feature>
<accession>A0AB39LEU2</accession>
<dbReference type="InterPro" id="IPR016161">
    <property type="entry name" value="Ald_DH/histidinol_DH"/>
</dbReference>
<reference evidence="3" key="1">
    <citation type="submission" date="2024-07" db="EMBL/GenBank/DDBJ databases">
        <authorList>
            <person name="Yu S.T."/>
        </authorList>
    </citation>
    <scope>NUCLEOTIDE SEQUENCE</scope>
    <source>
        <strain evidence="3">R02</strain>
    </source>
</reference>
<dbReference type="GO" id="GO:0016620">
    <property type="term" value="F:oxidoreductase activity, acting on the aldehyde or oxo group of donors, NAD or NADP as acceptor"/>
    <property type="evidence" value="ECO:0007669"/>
    <property type="project" value="InterPro"/>
</dbReference>
<dbReference type="Pfam" id="PF00171">
    <property type="entry name" value="Aldedh"/>
    <property type="match status" value="1"/>
</dbReference>
<dbReference type="InterPro" id="IPR016162">
    <property type="entry name" value="Ald_DH_N"/>
</dbReference>
<keyword evidence="1" id="KW-0560">Oxidoreductase</keyword>
<protein>
    <submittedName>
        <fullName evidence="3">Aldehyde dehydrogenase family protein</fullName>
    </submittedName>
</protein>
<dbReference type="EMBL" id="CP163429">
    <property type="protein sequence ID" value="XDP92124.1"/>
    <property type="molecule type" value="Genomic_DNA"/>
</dbReference>
<dbReference type="InterPro" id="IPR015590">
    <property type="entry name" value="Aldehyde_DH_dom"/>
</dbReference>
<dbReference type="RefSeq" id="WP_369154010.1">
    <property type="nucleotide sequence ID" value="NZ_CP163429.1"/>
</dbReference>
<gene>
    <name evidence="3" type="ORF">AB5J57_00735</name>
</gene>
<organism evidence="3">
    <name type="scientific">Streptomyces sp. R02</name>
    <dbReference type="NCBI Taxonomy" id="3238623"/>
    <lineage>
        <taxon>Bacteria</taxon>
        <taxon>Bacillati</taxon>
        <taxon>Actinomycetota</taxon>
        <taxon>Actinomycetes</taxon>
        <taxon>Kitasatosporales</taxon>
        <taxon>Streptomycetaceae</taxon>
        <taxon>Streptomyces</taxon>
    </lineage>
</organism>